<evidence type="ECO:0000313" key="5">
    <source>
        <dbReference type="EMBL" id="QIW94487.1"/>
    </source>
</evidence>
<proteinExistence type="inferred from homology"/>
<evidence type="ECO:0000313" key="6">
    <source>
        <dbReference type="Proteomes" id="UP000503462"/>
    </source>
</evidence>
<evidence type="ECO:0000256" key="4">
    <source>
        <dbReference type="SAM" id="Phobius"/>
    </source>
</evidence>
<dbReference type="InterPro" id="IPR029044">
    <property type="entry name" value="Nucleotide-diphossugar_trans"/>
</dbReference>
<dbReference type="GO" id="GO:0006487">
    <property type="term" value="P:protein N-linked glycosylation"/>
    <property type="evidence" value="ECO:0007669"/>
    <property type="project" value="TreeGrafter"/>
</dbReference>
<evidence type="ECO:0000256" key="3">
    <source>
        <dbReference type="ARBA" id="ARBA00022679"/>
    </source>
</evidence>
<keyword evidence="4" id="KW-1133">Transmembrane helix</keyword>
<dbReference type="PANTHER" id="PTHR31306:SF3">
    <property type="entry name" value="NUCLEOTIDE-DIPHOSPHO-SUGAR TRANSFERASE DOMAIN-CONTAINING PROTEIN"/>
    <property type="match status" value="1"/>
</dbReference>
<dbReference type="AlphaFoldDB" id="A0A6H0XIL7"/>
<sequence>MSSLDSLRSLDLYRKTSKKTVISLAVGLILTTGILFSTYHHVSAVTLQRQTWRTSEFLNRTRAGCKNCTHGDQLGDLSALGEEIAALYKPIVMPISTHDFLDPETGKTHATSEPVWEALGKDLCIADIDTRLYDHQGQILSGDFNWEEADSLSAGMLNHFIYASIHGYSYRLVQSEPWPHNDRDGVWSRIPYLRRMLDECRIVAVIDADVVFQHLEIPFEWLMNRWNISQETSLAMPWDVKYYTNNNGKKKPIPWTLDPQGQLSINAGVVVAHSLPRTKEIVEAWVGCPDDPRFPGCSALRHGWPAEQGAFANYIRYAYNKTTDLKTIPCADANGFPGQNMDCDGTFLRHFTSAKASTKGDVAFGILNSLARVFAHHQAHAKDEKHVKVDAS</sequence>
<evidence type="ECO:0000256" key="1">
    <source>
        <dbReference type="ARBA" id="ARBA00005664"/>
    </source>
</evidence>
<dbReference type="GO" id="GO:0016757">
    <property type="term" value="F:glycosyltransferase activity"/>
    <property type="evidence" value="ECO:0007669"/>
    <property type="project" value="UniProtKB-KW"/>
</dbReference>
<dbReference type="GO" id="GO:0000139">
    <property type="term" value="C:Golgi membrane"/>
    <property type="evidence" value="ECO:0007669"/>
    <property type="project" value="TreeGrafter"/>
</dbReference>
<protein>
    <recommendedName>
        <fullName evidence="7">Nucleotide-diphospho-sugar transferase domain-containing protein</fullName>
    </recommendedName>
</protein>
<comment type="similarity">
    <text evidence="1">Belongs to the glycosyltransferase 34 family.</text>
</comment>
<feature type="transmembrane region" description="Helical" evidence="4">
    <location>
        <begin position="21"/>
        <end position="39"/>
    </location>
</feature>
<name>A0A6H0XIL7_9PEZI</name>
<keyword evidence="4" id="KW-0472">Membrane</keyword>
<dbReference type="Gene3D" id="3.90.550.10">
    <property type="entry name" value="Spore Coat Polysaccharide Biosynthesis Protein SpsA, Chain A"/>
    <property type="match status" value="1"/>
</dbReference>
<dbReference type="OrthoDB" id="3763672at2759"/>
<reference evidence="5 6" key="1">
    <citation type="journal article" date="2016" name="Sci. Rep.">
        <title>Peltaster fructicola genome reveals evolution from an invasive phytopathogen to an ectophytic parasite.</title>
        <authorList>
            <person name="Xu C."/>
            <person name="Chen H."/>
            <person name="Gleason M.L."/>
            <person name="Xu J.R."/>
            <person name="Liu H."/>
            <person name="Zhang R."/>
            <person name="Sun G."/>
        </authorList>
    </citation>
    <scope>NUCLEOTIDE SEQUENCE [LARGE SCALE GENOMIC DNA]</scope>
    <source>
        <strain evidence="5 6">LNHT1506</strain>
    </source>
</reference>
<gene>
    <name evidence="5" type="ORF">AMS68_000005</name>
</gene>
<evidence type="ECO:0008006" key="7">
    <source>
        <dbReference type="Google" id="ProtNLM"/>
    </source>
</evidence>
<keyword evidence="4" id="KW-0812">Transmembrane</keyword>
<organism evidence="5 6">
    <name type="scientific">Peltaster fructicola</name>
    <dbReference type="NCBI Taxonomy" id="286661"/>
    <lineage>
        <taxon>Eukaryota</taxon>
        <taxon>Fungi</taxon>
        <taxon>Dikarya</taxon>
        <taxon>Ascomycota</taxon>
        <taxon>Pezizomycotina</taxon>
        <taxon>Dothideomycetes</taxon>
        <taxon>Dothideomycetes incertae sedis</taxon>
        <taxon>Peltaster</taxon>
    </lineage>
</organism>
<evidence type="ECO:0000256" key="2">
    <source>
        <dbReference type="ARBA" id="ARBA00022676"/>
    </source>
</evidence>
<keyword evidence="3" id="KW-0808">Transferase</keyword>
<keyword evidence="6" id="KW-1185">Reference proteome</keyword>
<dbReference type="PANTHER" id="PTHR31306">
    <property type="entry name" value="ALPHA-1,6-MANNOSYLTRANSFERASE MNN11-RELATED"/>
    <property type="match status" value="1"/>
</dbReference>
<accession>A0A6H0XIL7</accession>
<dbReference type="InterPro" id="IPR008630">
    <property type="entry name" value="Glyco_trans_34"/>
</dbReference>
<keyword evidence="2" id="KW-0328">Glycosyltransferase</keyword>
<dbReference type="Proteomes" id="UP000503462">
    <property type="component" value="Chromosome 1"/>
</dbReference>
<dbReference type="EMBL" id="CP051139">
    <property type="protein sequence ID" value="QIW94487.1"/>
    <property type="molecule type" value="Genomic_DNA"/>
</dbReference>